<feature type="compositionally biased region" description="Basic and acidic residues" evidence="1">
    <location>
        <begin position="402"/>
        <end position="411"/>
    </location>
</feature>
<dbReference type="Proteomes" id="UP001217417">
    <property type="component" value="Unassembled WGS sequence"/>
</dbReference>
<sequence length="738" mass="79546">MPGYSGSNDAAAAATSAAIAASLSSPKSATAHPSAQKYVSSSRKVSPSPVYDLRQSRGNSSTALSSAAAAAKSVSSKPFSSPSPLKIENTHASAPTTRSQSSAVATPRISITVQQAHDTREHHYQLNASSSMEAPRGRNMSATDSAIRSPSAAAVAAAAQSANRHRTRTLTGNFPVLLPQTAPDPVAAAAKSFILSVSPSPRDAETSVLAGRSVSPRSMTAALADSKDMQSAQSLRTPSPTPSSRSKVSLPSSLDKSAVVKPIAEQINSSGVSDNDKETGDAKTNLVGANIQAAKRAMVESQRLANEEAQRQEEKAAMRKSSGAVIAAKLIAKRGEDEAKAEERANAPQMSQSQAVISKSNQVEVLSPKPRRLAHHSIISTERDIGRGPASASNYAESVQGHSEESGKDESVVPVSQSFSDQSFVPWLDMVRSESCPPVTFIPPRRSASSAVSTVNVVKPEPKSVADLRAFSEDKTNLSHASSHLASVASSQVLRYPPRRLSRVGRIFQPFHSYNRFSAGADRGATTVSSSTSGKSTSIYGSAQASLSTTSLPTPRTIPDDQNGNQRLSRLSTEFAPMRTPLRTTMRKPEKKKHMFNADKPWKHLIVSGTISEAERKRYGALWAANRGTLLPPELSDCVHNLVVRRVWERSRLNVDTLEKIWDLVSRERLGYLTQEEFLVGTWIVDQCLYGRKLPLQLSPEVWSGISRLGVRVGNIKQHQQHHRRHHRPPPSHRRQSH</sequence>
<feature type="region of interest" description="Disordered" evidence="1">
    <location>
        <begin position="15"/>
        <end position="108"/>
    </location>
</feature>
<feature type="compositionally biased region" description="Polar residues" evidence="1">
    <location>
        <begin position="560"/>
        <end position="570"/>
    </location>
</feature>
<proteinExistence type="predicted"/>
<feature type="compositionally biased region" description="Low complexity" evidence="1">
    <location>
        <begin position="60"/>
        <end position="86"/>
    </location>
</feature>
<feature type="compositionally biased region" description="Low complexity" evidence="1">
    <location>
        <begin position="15"/>
        <end position="29"/>
    </location>
</feature>
<dbReference type="EMBL" id="JARPMG010000002">
    <property type="protein sequence ID" value="KAJ8102651.1"/>
    <property type="molecule type" value="Genomic_DNA"/>
</dbReference>
<keyword evidence="4" id="KW-1185">Reference proteome</keyword>
<dbReference type="AlphaFoldDB" id="A0AAD7QXD0"/>
<protein>
    <recommendedName>
        <fullName evidence="2">EH domain-containing protein</fullName>
    </recommendedName>
</protein>
<dbReference type="GeneID" id="80881782"/>
<name>A0AAD7QXD0_9ASCO</name>
<evidence type="ECO:0000259" key="2">
    <source>
        <dbReference type="PROSITE" id="PS50031"/>
    </source>
</evidence>
<accession>A0AAD7QXD0</accession>
<organism evidence="3 4">
    <name type="scientific">Lipomyces tetrasporus</name>
    <dbReference type="NCBI Taxonomy" id="54092"/>
    <lineage>
        <taxon>Eukaryota</taxon>
        <taxon>Fungi</taxon>
        <taxon>Dikarya</taxon>
        <taxon>Ascomycota</taxon>
        <taxon>Saccharomycotina</taxon>
        <taxon>Lipomycetes</taxon>
        <taxon>Lipomycetales</taxon>
        <taxon>Lipomycetaceae</taxon>
        <taxon>Lipomyces</taxon>
    </lineage>
</organism>
<feature type="region of interest" description="Disordered" evidence="1">
    <location>
        <begin position="717"/>
        <end position="738"/>
    </location>
</feature>
<feature type="domain" description="EH" evidence="2">
    <location>
        <begin position="615"/>
        <end position="709"/>
    </location>
</feature>
<feature type="compositionally biased region" description="Low complexity" evidence="1">
    <location>
        <begin position="524"/>
        <end position="555"/>
    </location>
</feature>
<feature type="region of interest" description="Disordered" evidence="1">
    <location>
        <begin position="522"/>
        <end position="570"/>
    </location>
</feature>
<dbReference type="RefSeq" id="XP_056046101.1">
    <property type="nucleotide sequence ID" value="XM_056186616.1"/>
</dbReference>
<dbReference type="SMART" id="SM00027">
    <property type="entry name" value="EH"/>
    <property type="match status" value="1"/>
</dbReference>
<feature type="compositionally biased region" description="Low complexity" evidence="1">
    <location>
        <begin position="37"/>
        <end position="51"/>
    </location>
</feature>
<dbReference type="Gene3D" id="1.10.238.10">
    <property type="entry name" value="EF-hand"/>
    <property type="match status" value="1"/>
</dbReference>
<comment type="caution">
    <text evidence="3">The sequence shown here is derived from an EMBL/GenBank/DDBJ whole genome shotgun (WGS) entry which is preliminary data.</text>
</comment>
<dbReference type="PROSITE" id="PS50031">
    <property type="entry name" value="EH"/>
    <property type="match status" value="1"/>
</dbReference>
<dbReference type="Pfam" id="PF12763">
    <property type="entry name" value="EH"/>
    <property type="match status" value="1"/>
</dbReference>
<reference evidence="3" key="1">
    <citation type="submission" date="2023-03" db="EMBL/GenBank/DDBJ databases">
        <title>Near-Complete genome sequence of Lipomyces tetrasporous NRRL Y-64009, an oleaginous yeast capable of growing on lignocellulosic hydrolysates.</title>
        <authorList>
            <consortium name="Lawrence Berkeley National Laboratory"/>
            <person name="Jagtap S.S."/>
            <person name="Liu J.-J."/>
            <person name="Walukiewicz H.E."/>
            <person name="Pangilinan J."/>
            <person name="Lipzen A."/>
            <person name="Ahrendt S."/>
            <person name="Koriabine M."/>
            <person name="Cobaugh K."/>
            <person name="Salamov A."/>
            <person name="Yoshinaga Y."/>
            <person name="Ng V."/>
            <person name="Daum C."/>
            <person name="Grigoriev I.V."/>
            <person name="Slininger P.J."/>
            <person name="Dien B.S."/>
            <person name="Jin Y.-S."/>
            <person name="Rao C.V."/>
        </authorList>
    </citation>
    <scope>NUCLEOTIDE SEQUENCE</scope>
    <source>
        <strain evidence="3">NRRL Y-64009</strain>
    </source>
</reference>
<feature type="compositionally biased region" description="Basic residues" evidence="1">
    <location>
        <begin position="719"/>
        <end position="738"/>
    </location>
</feature>
<feature type="compositionally biased region" description="Polar residues" evidence="1">
    <location>
        <begin position="348"/>
        <end position="364"/>
    </location>
</feature>
<feature type="region of interest" description="Disordered" evidence="1">
    <location>
        <begin position="220"/>
        <end position="257"/>
    </location>
</feature>
<gene>
    <name evidence="3" type="ORF">POJ06DRAFT_245254</name>
</gene>
<feature type="region of interest" description="Disordered" evidence="1">
    <location>
        <begin position="337"/>
        <end position="412"/>
    </location>
</feature>
<dbReference type="InterPro" id="IPR011992">
    <property type="entry name" value="EF-hand-dom_pair"/>
</dbReference>
<feature type="compositionally biased region" description="Polar residues" evidence="1">
    <location>
        <begin position="391"/>
        <end position="401"/>
    </location>
</feature>
<feature type="compositionally biased region" description="Low complexity" evidence="1">
    <location>
        <begin position="236"/>
        <end position="254"/>
    </location>
</feature>
<feature type="compositionally biased region" description="Polar residues" evidence="1">
    <location>
        <begin position="90"/>
        <end position="108"/>
    </location>
</feature>
<evidence type="ECO:0000256" key="1">
    <source>
        <dbReference type="SAM" id="MobiDB-lite"/>
    </source>
</evidence>
<evidence type="ECO:0000313" key="4">
    <source>
        <dbReference type="Proteomes" id="UP001217417"/>
    </source>
</evidence>
<dbReference type="InterPro" id="IPR000261">
    <property type="entry name" value="EH_dom"/>
</dbReference>
<evidence type="ECO:0000313" key="3">
    <source>
        <dbReference type="EMBL" id="KAJ8102651.1"/>
    </source>
</evidence>
<dbReference type="SUPFAM" id="SSF47473">
    <property type="entry name" value="EF-hand"/>
    <property type="match status" value="1"/>
</dbReference>